<proteinExistence type="predicted"/>
<evidence type="ECO:0000313" key="2">
    <source>
        <dbReference type="EMBL" id="JAD97589.1"/>
    </source>
</evidence>
<reference evidence="2" key="1">
    <citation type="submission" date="2014-09" db="EMBL/GenBank/DDBJ databases">
        <authorList>
            <person name="Magalhaes I.L.F."/>
            <person name="Oliveira U."/>
            <person name="Santos F.R."/>
            <person name="Vidigal T.H.D.A."/>
            <person name="Brescovit A.D."/>
            <person name="Santos A.J."/>
        </authorList>
    </citation>
    <scope>NUCLEOTIDE SEQUENCE</scope>
    <source>
        <tissue evidence="2">Shoot tissue taken approximately 20 cm above the soil surface</tissue>
    </source>
</reference>
<dbReference type="EMBL" id="GBRH01200306">
    <property type="protein sequence ID" value="JAD97589.1"/>
    <property type="molecule type" value="Transcribed_RNA"/>
</dbReference>
<sequence>MPLTAPALVPVIVDIAYLPANSGYCWGLESVRDSVIIIHSEQGSRYAKHPVLNASDGLRTPSSFLEHDVGQGGVLGVPRTAGTQTQHRARALSPPGCSRSNLRGDPGPPPCWDPRAVTRSEIMAPS</sequence>
<reference evidence="2" key="2">
    <citation type="journal article" date="2015" name="Data Brief">
        <title>Shoot transcriptome of the giant reed, Arundo donax.</title>
        <authorList>
            <person name="Barrero R.A."/>
            <person name="Guerrero F.D."/>
            <person name="Moolhuijzen P."/>
            <person name="Goolsby J.A."/>
            <person name="Tidwell J."/>
            <person name="Bellgard S.E."/>
            <person name="Bellgard M.I."/>
        </authorList>
    </citation>
    <scope>NUCLEOTIDE SEQUENCE</scope>
    <source>
        <tissue evidence="2">Shoot tissue taken approximately 20 cm above the soil surface</tissue>
    </source>
</reference>
<accession>A0A0A9EA25</accession>
<dbReference type="AlphaFoldDB" id="A0A0A9EA25"/>
<organism evidence="2">
    <name type="scientific">Arundo donax</name>
    <name type="common">Giant reed</name>
    <name type="synonym">Donax arundinaceus</name>
    <dbReference type="NCBI Taxonomy" id="35708"/>
    <lineage>
        <taxon>Eukaryota</taxon>
        <taxon>Viridiplantae</taxon>
        <taxon>Streptophyta</taxon>
        <taxon>Embryophyta</taxon>
        <taxon>Tracheophyta</taxon>
        <taxon>Spermatophyta</taxon>
        <taxon>Magnoliopsida</taxon>
        <taxon>Liliopsida</taxon>
        <taxon>Poales</taxon>
        <taxon>Poaceae</taxon>
        <taxon>PACMAD clade</taxon>
        <taxon>Arundinoideae</taxon>
        <taxon>Arundineae</taxon>
        <taxon>Arundo</taxon>
    </lineage>
</organism>
<protein>
    <submittedName>
        <fullName evidence="2">RecQl3</fullName>
    </submittedName>
</protein>
<feature type="region of interest" description="Disordered" evidence="1">
    <location>
        <begin position="71"/>
        <end position="126"/>
    </location>
</feature>
<name>A0A0A9EA25_ARUDO</name>
<evidence type="ECO:0000256" key="1">
    <source>
        <dbReference type="SAM" id="MobiDB-lite"/>
    </source>
</evidence>